<comment type="domain">
    <text evidence="8">The PAL motif is required for normal active site conformation.</text>
</comment>
<dbReference type="InterPro" id="IPR001108">
    <property type="entry name" value="Peptidase_A22A"/>
</dbReference>
<evidence type="ECO:0000256" key="4">
    <source>
        <dbReference type="ARBA" id="ARBA00022976"/>
    </source>
</evidence>
<evidence type="ECO:0000256" key="1">
    <source>
        <dbReference type="ARBA" id="ARBA00008604"/>
    </source>
</evidence>
<dbReference type="PANTHER" id="PTHR10202:SF13">
    <property type="entry name" value="PRESENILIN HOMOLOG"/>
    <property type="match status" value="1"/>
</dbReference>
<comment type="function">
    <text evidence="8">Probable subunit of the gamma-secretase complex, an endoprotease complex that catalyzes the intramembrane cleavage of integral membrane proteins such as Notch receptors.</text>
</comment>
<evidence type="ECO:0000256" key="2">
    <source>
        <dbReference type="ARBA" id="ARBA00022692"/>
    </source>
</evidence>
<dbReference type="Proteomes" id="UP000218209">
    <property type="component" value="Unassembled WGS sequence"/>
</dbReference>
<comment type="similarity">
    <text evidence="1 8">Belongs to the peptidase A22A family.</text>
</comment>
<dbReference type="Pfam" id="PF01080">
    <property type="entry name" value="Presenilin"/>
    <property type="match status" value="1"/>
</dbReference>
<feature type="transmembrane region" description="Helical" evidence="8">
    <location>
        <begin position="80"/>
        <end position="102"/>
    </location>
</feature>
<evidence type="ECO:0000313" key="10">
    <source>
        <dbReference type="EMBL" id="OSX74958.1"/>
    </source>
</evidence>
<dbReference type="EMBL" id="KV918923">
    <property type="protein sequence ID" value="OSX74958.1"/>
    <property type="molecule type" value="Genomic_DNA"/>
</dbReference>
<proteinExistence type="inferred from homology"/>
<feature type="region of interest" description="Disordered" evidence="9">
    <location>
        <begin position="296"/>
        <end position="353"/>
    </location>
</feature>
<feature type="compositionally biased region" description="Polar residues" evidence="9">
    <location>
        <begin position="312"/>
        <end position="328"/>
    </location>
</feature>
<dbReference type="GO" id="GO:0005789">
    <property type="term" value="C:endoplasmic reticulum membrane"/>
    <property type="evidence" value="ECO:0007669"/>
    <property type="project" value="UniProtKB-SubCell"/>
</dbReference>
<evidence type="ECO:0000256" key="9">
    <source>
        <dbReference type="SAM" id="MobiDB-lite"/>
    </source>
</evidence>
<feature type="transmembrane region" description="Helical" evidence="8">
    <location>
        <begin position="191"/>
        <end position="213"/>
    </location>
</feature>
<dbReference type="InterPro" id="IPR042524">
    <property type="entry name" value="Presenilin_C"/>
</dbReference>
<dbReference type="AlphaFoldDB" id="A0A1X6P290"/>
<protein>
    <recommendedName>
        <fullName evidence="8">Presenilin</fullName>
        <ecNumber evidence="8">3.4.23.-</ecNumber>
    </recommendedName>
</protein>
<dbReference type="OrthoDB" id="432970at2759"/>
<dbReference type="GO" id="GO:0042500">
    <property type="term" value="F:aspartic endopeptidase activity, intramembrane cleaving"/>
    <property type="evidence" value="ECO:0007669"/>
    <property type="project" value="InterPro"/>
</dbReference>
<feature type="transmembrane region" description="Helical" evidence="8">
    <location>
        <begin position="168"/>
        <end position="185"/>
    </location>
</feature>
<dbReference type="GO" id="GO:0070765">
    <property type="term" value="C:gamma-secretase complex"/>
    <property type="evidence" value="ECO:0007669"/>
    <property type="project" value="TreeGrafter"/>
</dbReference>
<evidence type="ECO:0000313" key="11">
    <source>
        <dbReference type="Proteomes" id="UP000218209"/>
    </source>
</evidence>
<dbReference type="EC" id="3.4.23.-" evidence="8"/>
<keyword evidence="8" id="KW-0378">Hydrolase</keyword>
<keyword evidence="6 8" id="KW-0333">Golgi apparatus</keyword>
<name>A0A1X6P290_PORUM</name>
<comment type="subunit">
    <text evidence="8">Homodimer.</text>
</comment>
<feature type="transmembrane region" description="Helical" evidence="8">
    <location>
        <begin position="20"/>
        <end position="38"/>
    </location>
</feature>
<feature type="transmembrane region" description="Helical" evidence="8">
    <location>
        <begin position="413"/>
        <end position="432"/>
    </location>
</feature>
<dbReference type="Gene3D" id="1.10.472.100">
    <property type="entry name" value="Presenilin"/>
    <property type="match status" value="1"/>
</dbReference>
<dbReference type="GO" id="GO:0000139">
    <property type="term" value="C:Golgi membrane"/>
    <property type="evidence" value="ECO:0007669"/>
    <property type="project" value="UniProtKB-SubCell"/>
</dbReference>
<evidence type="ECO:0000256" key="6">
    <source>
        <dbReference type="ARBA" id="ARBA00023034"/>
    </source>
</evidence>
<dbReference type="SMART" id="SM00730">
    <property type="entry name" value="PSN"/>
    <property type="match status" value="1"/>
</dbReference>
<organism evidence="10 11">
    <name type="scientific">Porphyra umbilicalis</name>
    <name type="common">Purple laver</name>
    <name type="synonym">Red alga</name>
    <dbReference type="NCBI Taxonomy" id="2786"/>
    <lineage>
        <taxon>Eukaryota</taxon>
        <taxon>Rhodophyta</taxon>
        <taxon>Bangiophyceae</taxon>
        <taxon>Bangiales</taxon>
        <taxon>Bangiaceae</taxon>
        <taxon>Porphyra</taxon>
    </lineage>
</organism>
<evidence type="ECO:0000256" key="8">
    <source>
        <dbReference type="RuleBase" id="RU361148"/>
    </source>
</evidence>
<evidence type="ECO:0000256" key="5">
    <source>
        <dbReference type="ARBA" id="ARBA00022989"/>
    </source>
</evidence>
<gene>
    <name evidence="10" type="ORF">BU14_0260s0027</name>
</gene>
<keyword evidence="2 8" id="KW-0812">Transmembrane</keyword>
<dbReference type="GO" id="GO:0007219">
    <property type="term" value="P:Notch signaling pathway"/>
    <property type="evidence" value="ECO:0007669"/>
    <property type="project" value="UniProtKB-KW"/>
</dbReference>
<keyword evidence="4 8" id="KW-0914">Notch signaling pathway</keyword>
<reference evidence="10 11" key="1">
    <citation type="submission" date="2017-03" db="EMBL/GenBank/DDBJ databases">
        <title>WGS assembly of Porphyra umbilicalis.</title>
        <authorList>
            <person name="Brawley S.H."/>
            <person name="Blouin N.A."/>
            <person name="Ficko-Blean E."/>
            <person name="Wheeler G.L."/>
            <person name="Lohr M."/>
            <person name="Goodson H.V."/>
            <person name="Jenkins J.W."/>
            <person name="Blaby-Haas C.E."/>
            <person name="Helliwell K.E."/>
            <person name="Chan C."/>
            <person name="Marriage T."/>
            <person name="Bhattacharya D."/>
            <person name="Klein A.S."/>
            <person name="Badis Y."/>
            <person name="Brodie J."/>
            <person name="Cao Y."/>
            <person name="Collen J."/>
            <person name="Dittami S.M."/>
            <person name="Gachon C.M."/>
            <person name="Green B.R."/>
            <person name="Karpowicz S."/>
            <person name="Kim J.W."/>
            <person name="Kudahl U."/>
            <person name="Lin S."/>
            <person name="Michel G."/>
            <person name="Mittag M."/>
            <person name="Olson B.J."/>
            <person name="Pangilinan J."/>
            <person name="Peng Y."/>
            <person name="Qiu H."/>
            <person name="Shu S."/>
            <person name="Singer J.T."/>
            <person name="Smith A.G."/>
            <person name="Sprecher B.N."/>
            <person name="Wagner V."/>
            <person name="Wang W."/>
            <person name="Wang Z.-Y."/>
            <person name="Yan J."/>
            <person name="Yarish C."/>
            <person name="Zoeuner-Riek S."/>
            <person name="Zhuang Y."/>
            <person name="Zou Y."/>
            <person name="Lindquist E.A."/>
            <person name="Grimwood J."/>
            <person name="Barry K."/>
            <person name="Rokhsar D.S."/>
            <person name="Schmutz J."/>
            <person name="Stiller J.W."/>
            <person name="Grossman A.R."/>
            <person name="Prochnik S.E."/>
        </authorList>
    </citation>
    <scope>NUCLEOTIDE SEQUENCE [LARGE SCALE GENOMIC DNA]</scope>
    <source>
        <strain evidence="10">4086291</strain>
    </source>
</reference>
<dbReference type="InterPro" id="IPR006639">
    <property type="entry name" value="Preselin/SPP"/>
</dbReference>
<feature type="transmembrane region" description="Helical" evidence="8">
    <location>
        <begin position="109"/>
        <end position="131"/>
    </location>
</feature>
<sequence length="446" mass="48375">MGKGRGRGGSEYDDELSRSLFRVILPVMICMTLSIYLVHSFGDSAKCQVKRVATSLSLDEPSNARRTVDNDADVRSRTTAFLFLGIFIGCMIVFTFVLVLLYKYHKERIIFGWLFLATLLVFAFVGGQYLFKWSRSHCFPLDWVTLVYITINFSVVGMLAIFWKAPRMVNQAYLIVMSSLMAYIFRSLAEWATWVVLGALVIWDLFAVLFKYGPLRMLIEMARERGDPLPALVYDTNPASVGRDESAQPAVIVPPKRSAADRAAAEEERAAAAAVKDARRAARAARESRATTAAAAAAAAASEATDAPSSAQEGTLSNGPNGTAQRSSDAGAEDVQAVDAHAEGSGSGGQRRGVGTMGRHLKLGLGDYVFYSVLVSTASRFGLVTAVATFVSIVAGLVGTLFLVVVYRKALPALPISIVMGLAVYFVTRYAIHPFAANLLPELLFH</sequence>
<evidence type="ECO:0000256" key="7">
    <source>
        <dbReference type="ARBA" id="ARBA00023136"/>
    </source>
</evidence>
<keyword evidence="5 8" id="KW-1133">Transmembrane helix</keyword>
<dbReference type="PRINTS" id="PR01072">
    <property type="entry name" value="PRESENILIN"/>
</dbReference>
<dbReference type="PANTHER" id="PTHR10202">
    <property type="entry name" value="PRESENILIN"/>
    <property type="match status" value="1"/>
</dbReference>
<feature type="transmembrane region" description="Helical" evidence="8">
    <location>
        <begin position="143"/>
        <end position="163"/>
    </location>
</feature>
<dbReference type="GO" id="GO:0006509">
    <property type="term" value="P:membrane protein ectodomain proteolysis"/>
    <property type="evidence" value="ECO:0007669"/>
    <property type="project" value="TreeGrafter"/>
</dbReference>
<feature type="transmembrane region" description="Helical" evidence="8">
    <location>
        <begin position="381"/>
        <end position="407"/>
    </location>
</feature>
<feature type="compositionally biased region" description="Low complexity" evidence="9">
    <location>
        <begin position="296"/>
        <end position="311"/>
    </location>
</feature>
<keyword evidence="3 8" id="KW-0256">Endoplasmic reticulum</keyword>
<accession>A0A1X6P290</accession>
<evidence type="ECO:0000256" key="3">
    <source>
        <dbReference type="ARBA" id="ARBA00022824"/>
    </source>
</evidence>
<keyword evidence="11" id="KW-1185">Reference proteome</keyword>
<keyword evidence="8" id="KW-0645">Protease</keyword>
<feature type="region of interest" description="Disordered" evidence="9">
    <location>
        <begin position="240"/>
        <end position="265"/>
    </location>
</feature>
<keyword evidence="7 8" id="KW-0472">Membrane</keyword>
<dbReference type="GO" id="GO:0016485">
    <property type="term" value="P:protein processing"/>
    <property type="evidence" value="ECO:0007669"/>
    <property type="project" value="InterPro"/>
</dbReference>
<comment type="subcellular location">
    <subcellularLocation>
        <location evidence="8">Endoplasmic reticulum membrane</location>
        <topology evidence="8">Multi-pass membrane protein</topology>
    </subcellularLocation>
    <subcellularLocation>
        <location evidence="8">Golgi apparatus membrane</location>
        <topology evidence="8">Multi-pass membrane protein</topology>
    </subcellularLocation>
</comment>